<name>A0A8D2M480_ZONAL</name>
<dbReference type="InterPro" id="IPR001680">
    <property type="entry name" value="WD40_rpt"/>
</dbReference>
<dbReference type="Gene3D" id="2.130.10.10">
    <property type="entry name" value="YVTN repeat-like/Quinoprotein amine dehydrogenase"/>
    <property type="match status" value="1"/>
</dbReference>
<organism evidence="11 12">
    <name type="scientific">Zonotrichia albicollis</name>
    <name type="common">White-throated sparrow</name>
    <name type="synonym">Fringilla albicollis</name>
    <dbReference type="NCBI Taxonomy" id="44394"/>
    <lineage>
        <taxon>Eukaryota</taxon>
        <taxon>Metazoa</taxon>
        <taxon>Chordata</taxon>
        <taxon>Craniata</taxon>
        <taxon>Vertebrata</taxon>
        <taxon>Euteleostomi</taxon>
        <taxon>Archelosauria</taxon>
        <taxon>Archosauria</taxon>
        <taxon>Dinosauria</taxon>
        <taxon>Saurischia</taxon>
        <taxon>Theropoda</taxon>
        <taxon>Coelurosauria</taxon>
        <taxon>Aves</taxon>
        <taxon>Neognathae</taxon>
        <taxon>Neoaves</taxon>
        <taxon>Telluraves</taxon>
        <taxon>Australaves</taxon>
        <taxon>Passeriformes</taxon>
        <taxon>Passerellidae</taxon>
        <taxon>Zonotrichia</taxon>
    </lineage>
</organism>
<dbReference type="PANTHER" id="PTHR14344">
    <property type="entry name" value="WD REPEAT PROTEIN"/>
    <property type="match status" value="1"/>
</dbReference>
<evidence type="ECO:0000256" key="5">
    <source>
        <dbReference type="ARBA" id="ARBA00022737"/>
    </source>
</evidence>
<dbReference type="Proteomes" id="UP000694413">
    <property type="component" value="Unassembled WGS sequence"/>
</dbReference>
<sequence length="300" mass="32732">MHVASHRLDKHWEKKKNRHKLVKMDPETRYMSLSFVPGTSTKQMPTPWKFLAAACSDGSVRIFGLLEAAQKLVLVAESFHHQRCVLKVEAILHTGAGGERRHLLCSAATDGSIAFWDITGPITDAVSIALVTQPMFPALEAPLVTVMAHSCGVNSLHIRETPEGRYLVASGSDDGSIHVCLLEVALGRAEGTAGTCLRVLERVCRPCAHAAHVTGIRVLRPDLLLSASVDQRLTLWNRCPGELVPLSTTFFHVPDLAELDCWEVEEAGGELRYYCVLCGQGLEMLCGTACSKPPPQEAPH</sequence>
<accession>A0A8D2M480</accession>
<dbReference type="GO" id="GO:0030488">
    <property type="term" value="P:tRNA methylation"/>
    <property type="evidence" value="ECO:0007669"/>
    <property type="project" value="TreeGrafter"/>
</dbReference>
<comment type="subcellular location">
    <subcellularLocation>
        <location evidence="1">Cytoplasm</location>
    </subcellularLocation>
</comment>
<evidence type="ECO:0000313" key="12">
    <source>
        <dbReference type="Proteomes" id="UP000694413"/>
    </source>
</evidence>
<reference evidence="11" key="2">
    <citation type="submission" date="2025-09" db="UniProtKB">
        <authorList>
            <consortium name="Ensembl"/>
        </authorList>
    </citation>
    <scope>IDENTIFICATION</scope>
</reference>
<proteinExistence type="inferred from homology"/>
<dbReference type="InterPro" id="IPR036322">
    <property type="entry name" value="WD40_repeat_dom_sf"/>
</dbReference>
<keyword evidence="3" id="KW-0853">WD repeat</keyword>
<evidence type="ECO:0000256" key="2">
    <source>
        <dbReference type="ARBA" id="ARBA00022490"/>
    </source>
</evidence>
<dbReference type="SMART" id="SM00320">
    <property type="entry name" value="WD40"/>
    <property type="match status" value="4"/>
</dbReference>
<dbReference type="GO" id="GO:0005737">
    <property type="term" value="C:cytoplasm"/>
    <property type="evidence" value="ECO:0007669"/>
    <property type="project" value="UniProtKB-SubCell"/>
</dbReference>
<comment type="similarity">
    <text evidence="6">Belongs to the WD repeat WDR6 family.</text>
</comment>
<keyword evidence="12" id="KW-1185">Reference proteome</keyword>
<keyword evidence="4" id="KW-0819">tRNA processing</keyword>
<evidence type="ECO:0000256" key="10">
    <source>
        <dbReference type="ARBA" id="ARBA00047056"/>
    </source>
</evidence>
<evidence type="ECO:0000256" key="9">
    <source>
        <dbReference type="ARBA" id="ARBA00045751"/>
    </source>
</evidence>
<gene>
    <name evidence="11" type="primary">WDR6</name>
</gene>
<dbReference type="AlphaFoldDB" id="A0A8D2M480"/>
<dbReference type="PANTHER" id="PTHR14344:SF3">
    <property type="entry name" value="WD REPEAT-CONTAINING PROTEIN 6"/>
    <property type="match status" value="1"/>
</dbReference>
<comment type="function">
    <text evidence="9">Together with methyltransferase FTSJ1, methylates the 2'-O-ribose of nucleotides at position 34 of the tRNA anticodon loop of substrate tRNAs. Required for the correct positioning of the substrate tRNA for methylation. Required to suppress amino acid starvation-induced autophagy. Enhances the STK11/LKB1-induced cell growth suppression activity.</text>
</comment>
<dbReference type="SUPFAM" id="SSF50978">
    <property type="entry name" value="WD40 repeat-like"/>
    <property type="match status" value="1"/>
</dbReference>
<evidence type="ECO:0000256" key="1">
    <source>
        <dbReference type="ARBA" id="ARBA00004496"/>
    </source>
</evidence>
<dbReference type="Ensembl" id="ENSZALT00000003454.1">
    <property type="protein sequence ID" value="ENSZALP00000001884.1"/>
    <property type="gene ID" value="ENSZALG00000002254.1"/>
</dbReference>
<evidence type="ECO:0000256" key="7">
    <source>
        <dbReference type="ARBA" id="ARBA00040154"/>
    </source>
</evidence>
<dbReference type="InterPro" id="IPR015943">
    <property type="entry name" value="WD40/YVTN_repeat-like_dom_sf"/>
</dbReference>
<comment type="subunit">
    <text evidence="10">Interacts with FTSJ1; the interaction is direct, and required for 2'-O-methylation of position 34 in substrate tRNAs. Interacts with IRS4. Interacts with STK11/LKB1.</text>
</comment>
<keyword evidence="2" id="KW-0963">Cytoplasm</keyword>
<evidence type="ECO:0000256" key="8">
    <source>
        <dbReference type="ARBA" id="ARBA00041816"/>
    </source>
</evidence>
<dbReference type="Pfam" id="PF00400">
    <property type="entry name" value="WD40"/>
    <property type="match status" value="1"/>
</dbReference>
<evidence type="ECO:0000313" key="11">
    <source>
        <dbReference type="Ensembl" id="ENSZALP00000001884.1"/>
    </source>
</evidence>
<evidence type="ECO:0000256" key="6">
    <source>
        <dbReference type="ARBA" id="ARBA00038255"/>
    </source>
</evidence>
<evidence type="ECO:0000256" key="4">
    <source>
        <dbReference type="ARBA" id="ARBA00022694"/>
    </source>
</evidence>
<dbReference type="InterPro" id="IPR051973">
    <property type="entry name" value="tRNA_Anticodon_Mtase-Reg"/>
</dbReference>
<evidence type="ECO:0000256" key="3">
    <source>
        <dbReference type="ARBA" id="ARBA00022574"/>
    </source>
</evidence>
<reference evidence="11" key="1">
    <citation type="submission" date="2025-08" db="UniProtKB">
        <authorList>
            <consortium name="Ensembl"/>
        </authorList>
    </citation>
    <scope>IDENTIFICATION</scope>
</reference>
<keyword evidence="5" id="KW-0677">Repeat</keyword>
<protein>
    <recommendedName>
        <fullName evidence="7">tRNA (34-2'-O)-methyltransferase regulator WDR6</fullName>
    </recommendedName>
    <alternativeName>
        <fullName evidence="8">WD repeat-containing protein 6</fullName>
    </alternativeName>
</protein>